<reference evidence="2" key="1">
    <citation type="submission" date="2022-02" db="EMBL/GenBank/DDBJ databases">
        <title>Corynebacterium sp. from urogenital microbiome.</title>
        <authorList>
            <person name="Cappelli E.A."/>
            <person name="Ribeiro T.G."/>
            <person name="Peixe L."/>
        </authorList>
    </citation>
    <scope>NUCLEOTIDE SEQUENCE</scope>
    <source>
        <strain evidence="2">C9Ua_112</strain>
    </source>
</reference>
<evidence type="ECO:0000259" key="1">
    <source>
        <dbReference type="Pfam" id="PF01593"/>
    </source>
</evidence>
<evidence type="ECO:0000313" key="2">
    <source>
        <dbReference type="EMBL" id="MCZ9304055.1"/>
    </source>
</evidence>
<dbReference type="GeneID" id="301812028"/>
<keyword evidence="3" id="KW-1185">Reference proteome</keyword>
<comment type="caution">
    <text evidence="2">The sequence shown here is derived from an EMBL/GenBank/DDBJ whole genome shotgun (WGS) entry which is preliminary data.</text>
</comment>
<protein>
    <submittedName>
        <fullName evidence="2">FAD-dependent oxidoreductase</fullName>
    </submittedName>
</protein>
<dbReference type="Proteomes" id="UP001146505">
    <property type="component" value="Unassembled WGS sequence"/>
</dbReference>
<dbReference type="Pfam" id="PF01593">
    <property type="entry name" value="Amino_oxidase"/>
    <property type="match status" value="1"/>
</dbReference>
<sequence>MAQGTVGGNTQNVAIVGGGLAGLAAARTLRKSGVTCTVFEASDQLGGRVRSEKIGGITVDHGLQTFNSWYPAVKELLQPGEYSALGIRYFQPAIQTLTDDGLALVCDPIRAPHLIPRLMRSKARSALSFRDLIALRKWLRSELSHRSSLELRTIKQQHMDEDVKVCESLDQRGVHRRTRAVAIDPLLRAFLFDAEGESSAIFAKWMVGTLLRGNLAVLENGMGDLVTMLARVPGVDYRLNSPVVRIAEDGDGVRVTVGAEGEGTDKGSGNTEHFSHVIVAVDSKQETKLLGSPEVPTASVSSWWFVSDEPVADEALFAVDGTRSTPITSATEVTAAAPSYAPGKHLVACNHVHPRGANPADGPNVDEVQRGLGTLFGVDPSGWELVTEQKFIDAIPLILPKSLQRIGKKIGERELQGSRIALAGAQHATPSIDGVLRSGQRAANHVIEQLGL</sequence>
<organism evidence="2 3">
    <name type="scientific">Corynebacterium macclintockiae</name>
    <dbReference type="NCBI Taxonomy" id="2913501"/>
    <lineage>
        <taxon>Bacteria</taxon>
        <taxon>Bacillati</taxon>
        <taxon>Actinomycetota</taxon>
        <taxon>Actinomycetes</taxon>
        <taxon>Mycobacteriales</taxon>
        <taxon>Corynebacteriaceae</taxon>
        <taxon>Corynebacterium</taxon>
    </lineage>
</organism>
<dbReference type="PANTHER" id="PTHR42923:SF46">
    <property type="entry name" value="AMINE OXIDASE"/>
    <property type="match status" value="1"/>
</dbReference>
<dbReference type="InterPro" id="IPR036188">
    <property type="entry name" value="FAD/NAD-bd_sf"/>
</dbReference>
<dbReference type="RefSeq" id="WP_269954464.1">
    <property type="nucleotide sequence ID" value="NZ_JAKMUV010000001.1"/>
</dbReference>
<dbReference type="PRINTS" id="PR00419">
    <property type="entry name" value="ADXRDTASE"/>
</dbReference>
<dbReference type="PANTHER" id="PTHR42923">
    <property type="entry name" value="PROTOPORPHYRINOGEN OXIDASE"/>
    <property type="match status" value="1"/>
</dbReference>
<dbReference type="EMBL" id="JAKMUV010000001">
    <property type="protein sequence ID" value="MCZ9304055.1"/>
    <property type="molecule type" value="Genomic_DNA"/>
</dbReference>
<dbReference type="SUPFAM" id="SSF51905">
    <property type="entry name" value="FAD/NAD(P)-binding domain"/>
    <property type="match status" value="1"/>
</dbReference>
<dbReference type="Gene3D" id="3.50.50.60">
    <property type="entry name" value="FAD/NAD(P)-binding domain"/>
    <property type="match status" value="1"/>
</dbReference>
<proteinExistence type="predicted"/>
<dbReference type="GO" id="GO:0016491">
    <property type="term" value="F:oxidoreductase activity"/>
    <property type="evidence" value="ECO:0007669"/>
    <property type="project" value="InterPro"/>
</dbReference>
<dbReference type="InterPro" id="IPR050464">
    <property type="entry name" value="Zeta_carotene_desat/Oxidored"/>
</dbReference>
<feature type="domain" description="Amine oxidase" evidence="1">
    <location>
        <begin position="20"/>
        <end position="447"/>
    </location>
</feature>
<name>A0A9X3RPD3_9CORY</name>
<dbReference type="InterPro" id="IPR002937">
    <property type="entry name" value="Amino_oxidase"/>
</dbReference>
<evidence type="ECO:0000313" key="3">
    <source>
        <dbReference type="Proteomes" id="UP001146505"/>
    </source>
</evidence>
<accession>A0A9X3RPD3</accession>
<gene>
    <name evidence="2" type="ORF">L8U58_00625</name>
</gene>
<dbReference type="AlphaFoldDB" id="A0A9X3RPD3"/>